<keyword evidence="3" id="KW-1185">Reference proteome</keyword>
<dbReference type="HOGENOM" id="CLU_765380_0_0_1"/>
<sequence>MISTSFLQNYLASLTSPEAKADPHTLFLGEPNAELLAQWVLNGHDAQEHVVVPCPLPESDLPARHYPLPDQHSSSPAAKKSASGGASSTSHDDTASIPWDPEPMTNILIGTVNRRNCFLSPDGGYKGSTEYTPSLSKMKMSFTLSPTHDPEHGVLQRASQLSFENLDMLQASCPITKDRPCRGGYDSLQDEVKFRHVPFEKLDQDPETGEMIPEPPRPASEACFTLEGWPVETSAARQELADLVKTHSYKVVPLPAYGADGHLIRPTLYRAALVGALVEVRFTLRHHYIGRYNNFTADVISINIISPPSTNSLKRKFVPSTSFDTPAKRARRYEDSKGHESHSQSNKGADSESHRGGHAVAA</sequence>
<feature type="non-terminal residue" evidence="2">
    <location>
        <position position="362"/>
    </location>
</feature>
<dbReference type="InParanoid" id="D8Q833"/>
<gene>
    <name evidence="2" type="ORF">SCHCODRAFT_109956</name>
</gene>
<evidence type="ECO:0000313" key="2">
    <source>
        <dbReference type="EMBL" id="EFI96119.1"/>
    </source>
</evidence>
<accession>D8Q833</accession>
<feature type="region of interest" description="Disordered" evidence="1">
    <location>
        <begin position="62"/>
        <end position="102"/>
    </location>
</feature>
<dbReference type="EMBL" id="GL377307">
    <property type="protein sequence ID" value="EFI96119.1"/>
    <property type="molecule type" value="Genomic_DNA"/>
</dbReference>
<dbReference type="OMA" id="AVAGCEK"/>
<dbReference type="GeneID" id="9587641"/>
<reference evidence="2 3" key="1">
    <citation type="journal article" date="2010" name="Nat. Biotechnol.">
        <title>Genome sequence of the model mushroom Schizophyllum commune.</title>
        <authorList>
            <person name="Ohm R.A."/>
            <person name="de Jong J.F."/>
            <person name="Lugones L.G."/>
            <person name="Aerts A."/>
            <person name="Kothe E."/>
            <person name="Stajich J.E."/>
            <person name="de Vries R.P."/>
            <person name="Record E."/>
            <person name="Levasseur A."/>
            <person name="Baker S.E."/>
            <person name="Bartholomew K.A."/>
            <person name="Coutinho P.M."/>
            <person name="Erdmann S."/>
            <person name="Fowler T.J."/>
            <person name="Gathman A.C."/>
            <person name="Lombard V."/>
            <person name="Henrissat B."/>
            <person name="Knabe N."/>
            <person name="Kuees U."/>
            <person name="Lilly W.W."/>
            <person name="Lindquist E."/>
            <person name="Lucas S."/>
            <person name="Magnuson J.K."/>
            <person name="Piumi F."/>
            <person name="Raudaskoski M."/>
            <person name="Salamov A."/>
            <person name="Schmutz J."/>
            <person name="Schwarze F.W.M.R."/>
            <person name="vanKuyk P.A."/>
            <person name="Horton J.S."/>
            <person name="Grigoriev I.V."/>
            <person name="Woesten H.A.B."/>
        </authorList>
    </citation>
    <scope>NUCLEOTIDE SEQUENCE [LARGE SCALE GENOMIC DNA]</scope>
    <source>
        <strain evidence="3">H4-8 / FGSC 9210</strain>
    </source>
</reference>
<name>D8Q833_SCHCM</name>
<dbReference type="RefSeq" id="XP_003031022.1">
    <property type="nucleotide sequence ID" value="XM_003030976.1"/>
</dbReference>
<evidence type="ECO:0000313" key="3">
    <source>
        <dbReference type="Proteomes" id="UP000007431"/>
    </source>
</evidence>
<feature type="region of interest" description="Disordered" evidence="1">
    <location>
        <begin position="316"/>
        <end position="362"/>
    </location>
</feature>
<feature type="compositionally biased region" description="Basic and acidic residues" evidence="1">
    <location>
        <begin position="332"/>
        <end position="342"/>
    </location>
</feature>
<dbReference type="eggNOG" id="ENOG502RBPG">
    <property type="taxonomic scope" value="Eukaryota"/>
</dbReference>
<proteinExistence type="predicted"/>
<organism evidence="3">
    <name type="scientific">Schizophyllum commune (strain H4-8 / FGSC 9210)</name>
    <name type="common">Split gill fungus</name>
    <dbReference type="NCBI Taxonomy" id="578458"/>
    <lineage>
        <taxon>Eukaryota</taxon>
        <taxon>Fungi</taxon>
        <taxon>Dikarya</taxon>
        <taxon>Basidiomycota</taxon>
        <taxon>Agaricomycotina</taxon>
        <taxon>Agaricomycetes</taxon>
        <taxon>Agaricomycetidae</taxon>
        <taxon>Agaricales</taxon>
        <taxon>Schizophyllaceae</taxon>
        <taxon>Schizophyllum</taxon>
    </lineage>
</organism>
<dbReference type="VEuPathDB" id="FungiDB:SCHCODRAFT_02689460"/>
<evidence type="ECO:0000256" key="1">
    <source>
        <dbReference type="SAM" id="MobiDB-lite"/>
    </source>
</evidence>
<feature type="compositionally biased region" description="Low complexity" evidence="1">
    <location>
        <begin position="72"/>
        <end position="89"/>
    </location>
</feature>
<protein>
    <submittedName>
        <fullName evidence="2">Uncharacterized protein</fullName>
    </submittedName>
</protein>
<dbReference type="AlphaFoldDB" id="D8Q833"/>
<dbReference type="KEGG" id="scm:SCHCO_02689460"/>
<dbReference type="Proteomes" id="UP000007431">
    <property type="component" value="Unassembled WGS sequence"/>
</dbReference>
<dbReference type="OrthoDB" id="2843772at2759"/>